<dbReference type="STRING" id="1229664.N4U5Z0"/>
<protein>
    <submittedName>
        <fullName evidence="1">Uncharacterized protein</fullName>
    </submittedName>
</protein>
<proteinExistence type="predicted"/>
<feature type="non-terminal residue" evidence="1">
    <location>
        <position position="1"/>
    </location>
</feature>
<dbReference type="VEuPathDB" id="FungiDB:FOC1_g10006155"/>
<gene>
    <name evidence="1" type="ORF">FOC1_g10006155</name>
</gene>
<sequence>AGIRLYINIKTLQKIYLLTTLKLSVSRRYISLLKSLAPAYKGSSIKPIERIYAYIIPPWYNYILLVYKADRNIVIIAAKDIKHIIIIT</sequence>
<name>N4U5Z0_FUSC1</name>
<dbReference type="HOGENOM" id="CLU_2474929_0_0_1"/>
<organism evidence="1 2">
    <name type="scientific">Fusarium oxysporum f. sp. cubense (strain race 1)</name>
    <name type="common">Panama disease fungus</name>
    <dbReference type="NCBI Taxonomy" id="1229664"/>
    <lineage>
        <taxon>Eukaryota</taxon>
        <taxon>Fungi</taxon>
        <taxon>Dikarya</taxon>
        <taxon>Ascomycota</taxon>
        <taxon>Pezizomycotina</taxon>
        <taxon>Sordariomycetes</taxon>
        <taxon>Hypocreomycetidae</taxon>
        <taxon>Hypocreales</taxon>
        <taxon>Nectriaceae</taxon>
        <taxon>Fusarium</taxon>
        <taxon>Fusarium oxysporum species complex</taxon>
    </lineage>
</organism>
<dbReference type="OMA" id="HTYAYIK"/>
<dbReference type="EMBL" id="KB730148">
    <property type="protein sequence ID" value="ENH71298.1"/>
    <property type="molecule type" value="Genomic_DNA"/>
</dbReference>
<reference evidence="2" key="2">
    <citation type="journal article" date="2014" name="PLoS ONE">
        <title>Genome and Transcriptome Analysis of the Fungal Pathogen Fusarium oxysporum f. sp. cubense Causing Banana Vascular Wilt Disease.</title>
        <authorList>
            <person name="Guo L."/>
            <person name="Han L."/>
            <person name="Yang L."/>
            <person name="Zeng H."/>
            <person name="Fan D."/>
            <person name="Zhu Y."/>
            <person name="Feng Y."/>
            <person name="Wang G."/>
            <person name="Peng C."/>
            <person name="Jiang X."/>
            <person name="Zhou D."/>
            <person name="Ni P."/>
            <person name="Liang C."/>
            <person name="Liu L."/>
            <person name="Wang J."/>
            <person name="Mao C."/>
            <person name="Fang X."/>
            <person name="Peng M."/>
            <person name="Huang J."/>
        </authorList>
    </citation>
    <scope>NUCLEOTIDE SEQUENCE [LARGE SCALE GENOMIC DNA]</scope>
    <source>
        <strain evidence="2">race 1</strain>
    </source>
</reference>
<evidence type="ECO:0000313" key="1">
    <source>
        <dbReference type="EMBL" id="ENH71298.1"/>
    </source>
</evidence>
<evidence type="ECO:0000313" key="2">
    <source>
        <dbReference type="Proteomes" id="UP000016928"/>
    </source>
</evidence>
<dbReference type="Proteomes" id="UP000016928">
    <property type="component" value="Unassembled WGS sequence"/>
</dbReference>
<reference evidence="2" key="1">
    <citation type="submission" date="2012-09" db="EMBL/GenBank/DDBJ databases">
        <title>Genome sequencing and comparative transcriptomics of race 1 and race 4 of banana pathogen: Fusarium oxysporum f. sp. cubense.</title>
        <authorList>
            <person name="Fang X."/>
            <person name="Huang J."/>
        </authorList>
    </citation>
    <scope>NUCLEOTIDE SEQUENCE [LARGE SCALE GENOMIC DNA]</scope>
    <source>
        <strain evidence="2">race 1</strain>
    </source>
</reference>
<dbReference type="AlphaFoldDB" id="N4U5Z0"/>
<accession>N4U5Z0</accession>